<evidence type="ECO:0000313" key="2">
    <source>
        <dbReference type="EMBL" id="CEM60706.1"/>
    </source>
</evidence>
<keyword evidence="1" id="KW-0472">Membrane</keyword>
<evidence type="ECO:0000313" key="3">
    <source>
        <dbReference type="EMBL" id="QEJ98953.1"/>
    </source>
</evidence>
<evidence type="ECO:0000313" key="4">
    <source>
        <dbReference type="Proteomes" id="UP000042527"/>
    </source>
</evidence>
<accession>A0A0B7GVJ8</accession>
<reference evidence="2" key="2">
    <citation type="submission" date="2015-01" db="EMBL/GenBank/DDBJ databases">
        <authorList>
            <person name="Xiang T."/>
            <person name="Song Y."/>
            <person name="Huang L."/>
            <person name="Wang B."/>
            <person name="Wu P."/>
        </authorList>
    </citation>
    <scope>NUCLEOTIDE SEQUENCE [LARGE SCALE GENOMIC DNA]</scope>
    <source>
        <strain evidence="2">V1</strain>
    </source>
</reference>
<feature type="transmembrane region" description="Helical" evidence="1">
    <location>
        <begin position="6"/>
        <end position="31"/>
    </location>
</feature>
<protein>
    <submittedName>
        <fullName evidence="2">Uncharacterized protein</fullName>
    </submittedName>
</protein>
<dbReference type="Proteomes" id="UP000323594">
    <property type="component" value="Chromosome"/>
</dbReference>
<dbReference type="RefSeq" id="WP_044634317.1">
    <property type="nucleotide sequence ID" value="NZ_CDNC01000002.1"/>
</dbReference>
<keyword evidence="4" id="KW-1185">Reference proteome</keyword>
<dbReference type="AlphaFoldDB" id="A0A0B7GVJ8"/>
<dbReference type="GeneID" id="57754217"/>
<gene>
    <name evidence="3" type="ORF">FUT82_13780</name>
    <name evidence="2" type="ORF">TPHV1_100026</name>
</gene>
<dbReference type="Proteomes" id="UP000042527">
    <property type="component" value="Unassembled WGS sequence"/>
</dbReference>
<dbReference type="EMBL" id="CDNC01000002">
    <property type="protein sequence ID" value="CEM60706.1"/>
    <property type="molecule type" value="Genomic_DNA"/>
</dbReference>
<name>A0A0B7GVJ8_TREPH</name>
<keyword evidence="1" id="KW-0812">Transmembrane</keyword>
<reference evidence="3 5" key="3">
    <citation type="submission" date="2019-08" db="EMBL/GenBank/DDBJ databases">
        <authorList>
            <person name="Kuhnert P."/>
        </authorList>
    </citation>
    <scope>NUCLEOTIDE SEQUENCE [LARGE SCALE GENOMIC DNA]</scope>
    <source>
        <strain evidence="3 5">B36.5</strain>
    </source>
</reference>
<organism evidence="2 4">
    <name type="scientific">Treponema phagedenis</name>
    <dbReference type="NCBI Taxonomy" id="162"/>
    <lineage>
        <taxon>Bacteria</taxon>
        <taxon>Pseudomonadati</taxon>
        <taxon>Spirochaetota</taxon>
        <taxon>Spirochaetia</taxon>
        <taxon>Spirochaetales</taxon>
        <taxon>Treponemataceae</taxon>
        <taxon>Treponema</taxon>
    </lineage>
</organism>
<dbReference type="EMBL" id="CP042817">
    <property type="protein sequence ID" value="QEJ98953.1"/>
    <property type="molecule type" value="Genomic_DNA"/>
</dbReference>
<reference evidence="4" key="1">
    <citation type="submission" date="2015-01" db="EMBL/GenBank/DDBJ databases">
        <authorList>
            <person name="Manzoor Shahid"/>
            <person name="Zubair Saima"/>
        </authorList>
    </citation>
    <scope>NUCLEOTIDE SEQUENCE [LARGE SCALE GENOMIC DNA]</scope>
    <source>
        <strain evidence="4">V1</strain>
    </source>
</reference>
<sequence>MFQYLILFLFLGIEGFVIFVLAAGMGLYFGFMRKLPQPKFSSELRPDFTAVKKTKILTVYITDFPAKIENKAENAALIVPTQKQSDFRSFGLKTALRMPEVLASLQKTSRCTSFNFIVGNTGIISLAEFLETSKTEFPIARISVIEDFPDIGAEYKEALQKLLRIQFFWKPVYAVSVLVNTITGGANFRKLRTLREKAKSWDSA</sequence>
<proteinExistence type="predicted"/>
<keyword evidence="1" id="KW-1133">Transmembrane helix</keyword>
<evidence type="ECO:0000313" key="5">
    <source>
        <dbReference type="Proteomes" id="UP000323594"/>
    </source>
</evidence>
<evidence type="ECO:0000256" key="1">
    <source>
        <dbReference type="SAM" id="Phobius"/>
    </source>
</evidence>